<protein>
    <recommendedName>
        <fullName evidence="8">RING-type domain-containing protein</fullName>
    </recommendedName>
</protein>
<dbReference type="EMBL" id="HBII01034723">
    <property type="protein sequence ID" value="CAE0355554.1"/>
    <property type="molecule type" value="Transcribed_RNA"/>
</dbReference>
<dbReference type="GO" id="GO:0000151">
    <property type="term" value="C:ubiquitin ligase complex"/>
    <property type="evidence" value="ECO:0007669"/>
    <property type="project" value="TreeGrafter"/>
</dbReference>
<dbReference type="InterPro" id="IPR001841">
    <property type="entry name" value="Znf_RING"/>
</dbReference>
<evidence type="ECO:0000256" key="5">
    <source>
        <dbReference type="ARBA" id="ARBA00022833"/>
    </source>
</evidence>
<keyword evidence="5" id="KW-0862">Zinc</keyword>
<evidence type="ECO:0000256" key="6">
    <source>
        <dbReference type="PROSITE-ProRule" id="PRU00175"/>
    </source>
</evidence>
<accession>A0A7S3JHP1</accession>
<dbReference type="GO" id="GO:0005829">
    <property type="term" value="C:cytosol"/>
    <property type="evidence" value="ECO:0007669"/>
    <property type="project" value="TreeGrafter"/>
</dbReference>
<reference evidence="9" key="1">
    <citation type="submission" date="2021-01" db="EMBL/GenBank/DDBJ databases">
        <authorList>
            <person name="Corre E."/>
            <person name="Pelletier E."/>
            <person name="Niang G."/>
            <person name="Scheremetjew M."/>
            <person name="Finn R."/>
            <person name="Kale V."/>
            <person name="Holt S."/>
            <person name="Cochrane G."/>
            <person name="Meng A."/>
            <person name="Brown T."/>
            <person name="Cohen L."/>
        </authorList>
    </citation>
    <scope>NUCLEOTIDE SEQUENCE</scope>
    <source>
        <strain evidence="9">FSP1.4</strain>
    </source>
</reference>
<dbReference type="SUPFAM" id="SSF57850">
    <property type="entry name" value="RING/U-box"/>
    <property type="match status" value="1"/>
</dbReference>
<keyword evidence="3 6" id="KW-0863">Zinc-finger</keyword>
<dbReference type="AlphaFoldDB" id="A0A7S3JHP1"/>
<proteinExistence type="predicted"/>
<keyword evidence="7" id="KW-0472">Membrane</keyword>
<dbReference type="GO" id="GO:0008270">
    <property type="term" value="F:zinc ion binding"/>
    <property type="evidence" value="ECO:0007669"/>
    <property type="project" value="UniProtKB-KW"/>
</dbReference>
<dbReference type="InterPro" id="IPR013083">
    <property type="entry name" value="Znf_RING/FYVE/PHD"/>
</dbReference>
<dbReference type="Gene3D" id="3.30.40.10">
    <property type="entry name" value="Zinc/RING finger domain, C3HC4 (zinc finger)"/>
    <property type="match status" value="1"/>
</dbReference>
<gene>
    <name evidence="9" type="ORF">EHAR0213_LOCUS14471</name>
</gene>
<dbReference type="PANTHER" id="PTHR15067:SF4">
    <property type="entry name" value="E3 UBIQUITIN-PROTEIN LIGASE RNF8"/>
    <property type="match status" value="1"/>
</dbReference>
<dbReference type="PROSITE" id="PS50089">
    <property type="entry name" value="ZF_RING_2"/>
    <property type="match status" value="1"/>
</dbReference>
<evidence type="ECO:0000256" key="7">
    <source>
        <dbReference type="SAM" id="Phobius"/>
    </source>
</evidence>
<evidence type="ECO:0000256" key="2">
    <source>
        <dbReference type="ARBA" id="ARBA00022723"/>
    </source>
</evidence>
<evidence type="ECO:0000256" key="3">
    <source>
        <dbReference type="ARBA" id="ARBA00022771"/>
    </source>
</evidence>
<dbReference type="PANTHER" id="PTHR15067">
    <property type="entry name" value="E3 UBIQUITIN-PROTEIN LIGASE RNF8"/>
    <property type="match status" value="1"/>
</dbReference>
<name>A0A7S3JHP1_9SPIT</name>
<keyword evidence="7" id="KW-1133">Transmembrane helix</keyword>
<keyword evidence="1" id="KW-0808">Transferase</keyword>
<keyword evidence="2" id="KW-0479">Metal-binding</keyword>
<dbReference type="SMART" id="SM00184">
    <property type="entry name" value="RING"/>
    <property type="match status" value="1"/>
</dbReference>
<dbReference type="Pfam" id="PF13639">
    <property type="entry name" value="zf-RING_2"/>
    <property type="match status" value="1"/>
</dbReference>
<dbReference type="GO" id="GO:0016567">
    <property type="term" value="P:protein ubiquitination"/>
    <property type="evidence" value="ECO:0007669"/>
    <property type="project" value="TreeGrafter"/>
</dbReference>
<keyword evidence="4" id="KW-0833">Ubl conjugation pathway</keyword>
<evidence type="ECO:0000259" key="8">
    <source>
        <dbReference type="PROSITE" id="PS50089"/>
    </source>
</evidence>
<feature type="domain" description="RING-type" evidence="8">
    <location>
        <begin position="72"/>
        <end position="111"/>
    </location>
</feature>
<evidence type="ECO:0000256" key="1">
    <source>
        <dbReference type="ARBA" id="ARBA00022679"/>
    </source>
</evidence>
<dbReference type="GO" id="GO:0061630">
    <property type="term" value="F:ubiquitin protein ligase activity"/>
    <property type="evidence" value="ECO:0007669"/>
    <property type="project" value="TreeGrafter"/>
</dbReference>
<organism evidence="9">
    <name type="scientific">Euplotes harpa</name>
    <dbReference type="NCBI Taxonomy" id="151035"/>
    <lineage>
        <taxon>Eukaryota</taxon>
        <taxon>Sar</taxon>
        <taxon>Alveolata</taxon>
        <taxon>Ciliophora</taxon>
        <taxon>Intramacronucleata</taxon>
        <taxon>Spirotrichea</taxon>
        <taxon>Hypotrichia</taxon>
        <taxon>Euplotida</taxon>
        <taxon>Euplotidae</taxon>
        <taxon>Euplotes</taxon>
    </lineage>
</organism>
<evidence type="ECO:0000313" key="9">
    <source>
        <dbReference type="EMBL" id="CAE0355554.1"/>
    </source>
</evidence>
<dbReference type="GO" id="GO:0006511">
    <property type="term" value="P:ubiquitin-dependent protein catabolic process"/>
    <property type="evidence" value="ECO:0007669"/>
    <property type="project" value="TreeGrafter"/>
</dbReference>
<evidence type="ECO:0000256" key="4">
    <source>
        <dbReference type="ARBA" id="ARBA00022786"/>
    </source>
</evidence>
<feature type="transmembrane region" description="Helical" evidence="7">
    <location>
        <begin position="6"/>
        <end position="28"/>
    </location>
</feature>
<keyword evidence="7" id="KW-0812">Transmembrane</keyword>
<sequence length="153" mass="18326">MMLQLGTYFLIFSKTGISITFSFIHMYYMMRNFRFLFIWIKEFENFRTFHKYRRMISSKFTLVVMDTQKEECSICLNTLVSARELSCGHHFHLLCLLTLIKNGDKRCPVCRRSFDQQRNRQNVDEQLANNRAVEAAPVRRNLNQINFYGLEDD</sequence>